<dbReference type="AlphaFoldDB" id="A0A5S9XY45"/>
<organism evidence="1 4">
    <name type="scientific">Arabidopsis thaliana</name>
    <name type="common">Mouse-ear cress</name>
    <dbReference type="NCBI Taxonomy" id="3702"/>
    <lineage>
        <taxon>Eukaryota</taxon>
        <taxon>Viridiplantae</taxon>
        <taxon>Streptophyta</taxon>
        <taxon>Embryophyta</taxon>
        <taxon>Tracheophyta</taxon>
        <taxon>Spermatophyta</taxon>
        <taxon>Magnoliopsida</taxon>
        <taxon>eudicotyledons</taxon>
        <taxon>Gunneridae</taxon>
        <taxon>Pentapetalae</taxon>
        <taxon>rosids</taxon>
        <taxon>malvids</taxon>
        <taxon>Brassicales</taxon>
        <taxon>Brassicaceae</taxon>
        <taxon>Camelineae</taxon>
        <taxon>Arabidopsis</taxon>
    </lineage>
</organism>
<evidence type="ECO:0000313" key="4">
    <source>
        <dbReference type="Proteomes" id="UP000434276"/>
    </source>
</evidence>
<reference evidence="1 4" key="1">
    <citation type="submission" date="2019-12" db="EMBL/GenBank/DDBJ databases">
        <authorList>
            <person name="Jiao W.-B."/>
            <person name="Schneeberger K."/>
        </authorList>
    </citation>
    <scope>NUCLEOTIDE SEQUENCE [LARGE SCALE GENOMIC DNA]</scope>
    <source>
        <strain evidence="3">cv. An-1</strain>
        <strain evidence="4">cv. C24</strain>
    </source>
</reference>
<dbReference type="EMBL" id="CACSHJ010000095">
    <property type="protein sequence ID" value="CAA0396541.1"/>
    <property type="molecule type" value="Genomic_DNA"/>
</dbReference>
<dbReference type="Proteomes" id="UP000426265">
    <property type="component" value="Unassembled WGS sequence"/>
</dbReference>
<name>A0A5S9XY45_ARATH</name>
<dbReference type="Proteomes" id="UP000434276">
    <property type="component" value="Unassembled WGS sequence"/>
</dbReference>
<proteinExistence type="predicted"/>
<gene>
    <name evidence="2" type="ORF">AN1_LOCUS19362</name>
    <name evidence="1" type="ORF">C24_LOCUS19264</name>
</gene>
<sequence>MYQVKGCFLATNDPSFHSTVELPAKEDLVRPFPFSHVPCSGVNSIQCHWAKNSSIPSLIMHANVL</sequence>
<protein>
    <submittedName>
        <fullName evidence="1">Uncharacterized protein</fullName>
    </submittedName>
</protein>
<accession>A0A5S9XY45</accession>
<evidence type="ECO:0000313" key="1">
    <source>
        <dbReference type="EMBL" id="CAA0396541.1"/>
    </source>
</evidence>
<evidence type="ECO:0000313" key="2">
    <source>
        <dbReference type="EMBL" id="VYS63951.1"/>
    </source>
</evidence>
<accession>A0A654FSY5</accession>
<evidence type="ECO:0000313" key="3">
    <source>
        <dbReference type="Proteomes" id="UP000426265"/>
    </source>
</evidence>
<dbReference type="EMBL" id="CACRSJ010000109">
    <property type="protein sequence ID" value="VYS63951.1"/>
    <property type="molecule type" value="Genomic_DNA"/>
</dbReference>
<dbReference type="ExpressionAtlas" id="A0A5S9XY45">
    <property type="expression patterns" value="baseline and differential"/>
</dbReference>
<dbReference type="OrthoDB" id="10305443at2759"/>